<evidence type="ECO:0000313" key="3">
    <source>
        <dbReference type="EMBL" id="APT45076.1"/>
    </source>
</evidence>
<dbReference type="InterPro" id="IPR002508">
    <property type="entry name" value="MurNAc-LAA_cat"/>
</dbReference>
<protein>
    <submittedName>
        <fullName evidence="3">N-acetylmuramoyl-L-alanine amidase</fullName>
    </submittedName>
</protein>
<evidence type="ECO:0000313" key="4">
    <source>
        <dbReference type="Proteomes" id="UP000185426"/>
    </source>
</evidence>
<feature type="chain" id="PRO_5012205395" evidence="1">
    <location>
        <begin position="25"/>
        <end position="498"/>
    </location>
</feature>
<dbReference type="Gene3D" id="3.40.50.12090">
    <property type="match status" value="2"/>
</dbReference>
<dbReference type="SMART" id="SM00646">
    <property type="entry name" value="Ami_3"/>
    <property type="match status" value="1"/>
</dbReference>
<dbReference type="Pfam" id="PF04122">
    <property type="entry name" value="CW_binding_2"/>
    <property type="match status" value="3"/>
</dbReference>
<dbReference type="RefSeq" id="WP_075621634.1">
    <property type="nucleotide sequence ID" value="NZ_CP015607.1"/>
</dbReference>
<keyword evidence="1" id="KW-0732">Signal</keyword>
<feature type="domain" description="MurNAc-LAA" evidence="2">
    <location>
        <begin position="380"/>
        <end position="492"/>
    </location>
</feature>
<dbReference type="GO" id="GO:0009253">
    <property type="term" value="P:peptidoglycan catabolic process"/>
    <property type="evidence" value="ECO:0007669"/>
    <property type="project" value="InterPro"/>
</dbReference>
<organism evidence="3 4">
    <name type="scientific">Bacillus safensis</name>
    <dbReference type="NCBI Taxonomy" id="561879"/>
    <lineage>
        <taxon>Bacteria</taxon>
        <taxon>Bacillati</taxon>
        <taxon>Bacillota</taxon>
        <taxon>Bacilli</taxon>
        <taxon>Bacillales</taxon>
        <taxon>Bacillaceae</taxon>
        <taxon>Bacillus</taxon>
    </lineage>
</organism>
<dbReference type="InterPro" id="IPR007253">
    <property type="entry name" value="Cell_wall-bd_2"/>
</dbReference>
<feature type="signal peptide" evidence="1">
    <location>
        <begin position="1"/>
        <end position="24"/>
    </location>
</feature>
<sequence>MRFDIKCMLLIAVSLCLYTPSVFAQHTVSRVEGSNRYEVAVNTAKRGWQEAPAVVLVGGDAYADALSAVPYAYQQGAPVLLTNAGSLSGAVKTGLQQLKTKRVTILGGTASISEKVVKQLKALNLSVSRIQGKNRYELAANVAKHMKSASAAVVVNGSAYADAVAIAPYAAKQGYPILLTDAKGLREETANLLKNKAVKRTIVIGGEASINKTAFQKLPSPVRISGANRYEVAAQIAKTYPMKTSQTFMSHGYAYADAAAAASIAAKQGQTLLLTDAQTVPDAIRKVIGAKQMSAFSVVGGTSTIQSNVITQLKNAVLGETIFIDPGHGAQDAGAVGNGLLEKNINLEVALKLRSRLHQAGALIVMSRTSDTFDSLQTRVSKGAQASADIFISIHANANDNSGANGTETYYDTTYAAAHSVKLAQQVQPRMVSALGTKDRGVKTAGFYVIKYSRMPSILLETGFVTSPIDASILKSTAAKDRLASGIATGVSNYFDVK</sequence>
<dbReference type="InterPro" id="IPR028082">
    <property type="entry name" value="Peripla_BP_I"/>
</dbReference>
<evidence type="ECO:0000259" key="2">
    <source>
        <dbReference type="SMART" id="SM00646"/>
    </source>
</evidence>
<dbReference type="SUPFAM" id="SSF53822">
    <property type="entry name" value="Periplasmic binding protein-like I"/>
    <property type="match status" value="1"/>
</dbReference>
<proteinExistence type="predicted"/>
<reference evidence="3 4" key="1">
    <citation type="submission" date="2016-05" db="EMBL/GenBank/DDBJ databases">
        <title>Complete Genome and Methylome Analysis of Psychrotrophic Bacterial Isolates from Antarctic Lake Untersee.</title>
        <authorList>
            <person name="Fomenkov A."/>
            <person name="Akimov V.N."/>
            <person name="Vasilyeva L.V."/>
            <person name="Andersen D."/>
            <person name="Vincze T."/>
            <person name="Roberts R.J."/>
        </authorList>
    </citation>
    <scope>NUCLEOTIDE SEQUENCE [LARGE SCALE GENOMIC DNA]</scope>
    <source>
        <strain evidence="3 4">U14-5</strain>
    </source>
</reference>
<dbReference type="Proteomes" id="UP000185426">
    <property type="component" value="Chromosome"/>
</dbReference>
<name>A0A1L6ZF02_BACIA</name>
<dbReference type="CDD" id="cd02696">
    <property type="entry name" value="MurNAc-LAA"/>
    <property type="match status" value="1"/>
</dbReference>
<dbReference type="PANTHER" id="PTHR30032">
    <property type="entry name" value="N-ACETYLMURAMOYL-L-ALANINE AMIDASE-RELATED"/>
    <property type="match status" value="1"/>
</dbReference>
<dbReference type="Pfam" id="PF01520">
    <property type="entry name" value="Amidase_3"/>
    <property type="match status" value="1"/>
</dbReference>
<dbReference type="Gene3D" id="3.40.630.40">
    <property type="entry name" value="Zn-dependent exopeptidases"/>
    <property type="match status" value="1"/>
</dbReference>
<dbReference type="AlphaFoldDB" id="A0A1L6ZF02"/>
<evidence type="ECO:0000256" key="1">
    <source>
        <dbReference type="SAM" id="SignalP"/>
    </source>
</evidence>
<accession>A0A1L6ZF02</accession>
<dbReference type="InterPro" id="IPR051922">
    <property type="entry name" value="Bact_Sporulation_Assoc"/>
</dbReference>
<gene>
    <name evidence="3" type="ORF">BSA145_03520</name>
</gene>
<dbReference type="GO" id="GO:0008745">
    <property type="term" value="F:N-acetylmuramoyl-L-alanine amidase activity"/>
    <property type="evidence" value="ECO:0007669"/>
    <property type="project" value="InterPro"/>
</dbReference>
<dbReference type="PANTHER" id="PTHR30032:SF1">
    <property type="entry name" value="N-ACETYLMURAMOYL-L-ALANINE AMIDASE LYTC"/>
    <property type="match status" value="1"/>
</dbReference>
<dbReference type="EMBL" id="CP015607">
    <property type="protein sequence ID" value="APT45076.1"/>
    <property type="molecule type" value="Genomic_DNA"/>
</dbReference>
<dbReference type="SUPFAM" id="SSF53187">
    <property type="entry name" value="Zn-dependent exopeptidases"/>
    <property type="match status" value="1"/>
</dbReference>